<dbReference type="EMBL" id="AGUD01000006">
    <property type="protein sequence ID" value="EHN12916.1"/>
    <property type="molecule type" value="Genomic_DNA"/>
</dbReference>
<dbReference type="PANTHER" id="PTHR46696">
    <property type="entry name" value="P450, PUTATIVE (EUROFUNG)-RELATED"/>
    <property type="match status" value="1"/>
</dbReference>
<dbReference type="GO" id="GO:0005506">
    <property type="term" value="F:iron ion binding"/>
    <property type="evidence" value="ECO:0007669"/>
    <property type="project" value="InterPro"/>
</dbReference>
<keyword evidence="2" id="KW-0349">Heme</keyword>
<dbReference type="PATRIC" id="fig|1097667.3.peg.220"/>
<dbReference type="PANTHER" id="PTHR46696:SF1">
    <property type="entry name" value="CYTOCHROME P450 YJIB-RELATED"/>
    <property type="match status" value="1"/>
</dbReference>
<evidence type="ECO:0000256" key="1">
    <source>
        <dbReference type="ARBA" id="ARBA00010617"/>
    </source>
</evidence>
<name>H0E0B3_9ACTN</name>
<keyword evidence="2" id="KW-0479">Metal-binding</keyword>
<keyword evidence="2" id="KW-0560">Oxidoreductase</keyword>
<organism evidence="3 4">
    <name type="scientific">Patulibacter medicamentivorans</name>
    <dbReference type="NCBI Taxonomy" id="1097667"/>
    <lineage>
        <taxon>Bacteria</taxon>
        <taxon>Bacillati</taxon>
        <taxon>Actinomycetota</taxon>
        <taxon>Thermoleophilia</taxon>
        <taxon>Solirubrobacterales</taxon>
        <taxon>Patulibacteraceae</taxon>
        <taxon>Patulibacter</taxon>
    </lineage>
</organism>
<dbReference type="PROSITE" id="PS00086">
    <property type="entry name" value="CYTOCHROME_P450"/>
    <property type="match status" value="1"/>
</dbReference>
<dbReference type="AlphaFoldDB" id="H0E0B3"/>
<dbReference type="InterPro" id="IPR036396">
    <property type="entry name" value="Cyt_P450_sf"/>
</dbReference>
<dbReference type="Pfam" id="PF00067">
    <property type="entry name" value="p450"/>
    <property type="match status" value="1"/>
</dbReference>
<evidence type="ECO:0000313" key="3">
    <source>
        <dbReference type="EMBL" id="EHN12916.1"/>
    </source>
</evidence>
<dbReference type="GO" id="GO:0020037">
    <property type="term" value="F:heme binding"/>
    <property type="evidence" value="ECO:0007669"/>
    <property type="project" value="InterPro"/>
</dbReference>
<dbReference type="RefSeq" id="WP_007569934.1">
    <property type="nucleotide sequence ID" value="NZ_AGUD01000006.1"/>
</dbReference>
<dbReference type="GO" id="GO:0016705">
    <property type="term" value="F:oxidoreductase activity, acting on paired donors, with incorporation or reduction of molecular oxygen"/>
    <property type="evidence" value="ECO:0007669"/>
    <property type="project" value="InterPro"/>
</dbReference>
<dbReference type="InterPro" id="IPR017972">
    <property type="entry name" value="Cyt_P450_CS"/>
</dbReference>
<protein>
    <submittedName>
        <fullName evidence="3">Cytochrome P450</fullName>
    </submittedName>
</protein>
<sequence length="391" mass="42027">MDLDLYGDAALRDPAATYVAVRDAGPAVWLPRHALFAIGRYADVRAALKDAETFTSGHGVAANPLANRLGRRTTISADGAAHATRRGVLLRSVGARALGDLDEQVHREAAAVVAELRRAEGFDGVRDFASALPLRVVADLVGVRVPREQLLTWGRATFDGLGPANRRGMRAALAALDLWRYSRRLRRRMVVPGGWAETVFDAADAGEITQLEARTMVIDFVAPSLDTTILASAALLRHLATVDGLWARLRAEPDRIPAAVVESVRLSSPIRGFTRRIARTTVVDGVTLPAGSRVALLFAAANLDERQFPDPERFDLDRRPAANLGWGNGPHTCVGIHLAKLEMRALLQAMVPAVAAVATGEPRLLRNNTLQGLVRLPARFLAEGVSGAAGR</sequence>
<dbReference type="Proteomes" id="UP000005143">
    <property type="component" value="Unassembled WGS sequence"/>
</dbReference>
<accession>H0E0B3</accession>
<keyword evidence="2" id="KW-0503">Monooxygenase</keyword>
<dbReference type="InterPro" id="IPR001128">
    <property type="entry name" value="Cyt_P450"/>
</dbReference>
<gene>
    <name evidence="3" type="ORF">PAI11_02210</name>
</gene>
<keyword evidence="2" id="KW-0408">Iron</keyword>
<comment type="caution">
    <text evidence="3">The sequence shown here is derived from an EMBL/GenBank/DDBJ whole genome shotgun (WGS) entry which is preliminary data.</text>
</comment>
<reference evidence="3 4" key="1">
    <citation type="journal article" date="2013" name="Biodegradation">
        <title>Quantitative proteomic analysis of ibuprofen-degrading Patulibacter sp. strain I11.</title>
        <authorList>
            <person name="Almeida B."/>
            <person name="Kjeldal H."/>
            <person name="Lolas I."/>
            <person name="Knudsen A.D."/>
            <person name="Carvalho G."/>
            <person name="Nielsen K.L."/>
            <person name="Barreto Crespo M.T."/>
            <person name="Stensballe A."/>
            <person name="Nielsen J.L."/>
        </authorList>
    </citation>
    <scope>NUCLEOTIDE SEQUENCE [LARGE SCALE GENOMIC DNA]</scope>
    <source>
        <strain evidence="3 4">I11</strain>
    </source>
</reference>
<evidence type="ECO:0000256" key="2">
    <source>
        <dbReference type="RuleBase" id="RU000461"/>
    </source>
</evidence>
<keyword evidence="4" id="KW-1185">Reference proteome</keyword>
<comment type="similarity">
    <text evidence="1 2">Belongs to the cytochrome P450 family.</text>
</comment>
<dbReference type="SUPFAM" id="SSF48264">
    <property type="entry name" value="Cytochrome P450"/>
    <property type="match status" value="1"/>
</dbReference>
<proteinExistence type="inferred from homology"/>
<evidence type="ECO:0000313" key="4">
    <source>
        <dbReference type="Proteomes" id="UP000005143"/>
    </source>
</evidence>
<dbReference type="Gene3D" id="1.10.630.10">
    <property type="entry name" value="Cytochrome P450"/>
    <property type="match status" value="1"/>
</dbReference>
<dbReference type="GO" id="GO:0004497">
    <property type="term" value="F:monooxygenase activity"/>
    <property type="evidence" value="ECO:0007669"/>
    <property type="project" value="UniProtKB-KW"/>
</dbReference>